<organism evidence="1 2">
    <name type="scientific">Sulfitobacter porphyrae</name>
    <dbReference type="NCBI Taxonomy" id="1246864"/>
    <lineage>
        <taxon>Bacteria</taxon>
        <taxon>Pseudomonadati</taxon>
        <taxon>Pseudomonadota</taxon>
        <taxon>Alphaproteobacteria</taxon>
        <taxon>Rhodobacterales</taxon>
        <taxon>Roseobacteraceae</taxon>
        <taxon>Sulfitobacter</taxon>
    </lineage>
</organism>
<protein>
    <submittedName>
        <fullName evidence="1">STAS/SEC14 domain-containing protein</fullName>
    </submittedName>
</protein>
<keyword evidence="2" id="KW-1185">Reference proteome</keyword>
<dbReference type="InterPro" id="IPR021866">
    <property type="entry name" value="SpoIIAA-like"/>
</dbReference>
<proteinExistence type="predicted"/>
<dbReference type="Pfam" id="PF11964">
    <property type="entry name" value="SpoIIAA-like"/>
    <property type="match status" value="1"/>
</dbReference>
<comment type="caution">
    <text evidence="1">The sequence shown here is derived from an EMBL/GenBank/DDBJ whole genome shotgun (WGS) entry which is preliminary data.</text>
</comment>
<dbReference type="InterPro" id="IPR038396">
    <property type="entry name" value="SpoIIAA-like_sf"/>
</dbReference>
<accession>A0ABW2AYH1</accession>
<dbReference type="InterPro" id="IPR036513">
    <property type="entry name" value="STAS_dom_sf"/>
</dbReference>
<reference evidence="2" key="1">
    <citation type="journal article" date="2019" name="Int. J. Syst. Evol. Microbiol.">
        <title>The Global Catalogue of Microorganisms (GCM) 10K type strain sequencing project: providing services to taxonomists for standard genome sequencing and annotation.</title>
        <authorList>
            <consortium name="The Broad Institute Genomics Platform"/>
            <consortium name="The Broad Institute Genome Sequencing Center for Infectious Disease"/>
            <person name="Wu L."/>
            <person name="Ma J."/>
        </authorList>
    </citation>
    <scope>NUCLEOTIDE SEQUENCE [LARGE SCALE GENOMIC DNA]</scope>
    <source>
        <strain evidence="2">CCUG 66188</strain>
    </source>
</reference>
<name>A0ABW2AYH1_9RHOB</name>
<evidence type="ECO:0000313" key="2">
    <source>
        <dbReference type="Proteomes" id="UP001596353"/>
    </source>
</evidence>
<dbReference type="Proteomes" id="UP001596353">
    <property type="component" value="Unassembled WGS sequence"/>
</dbReference>
<dbReference type="Gene3D" id="3.40.50.10600">
    <property type="entry name" value="SpoIIaa-like domains"/>
    <property type="match status" value="1"/>
</dbReference>
<dbReference type="EMBL" id="JBHSWG010000001">
    <property type="protein sequence ID" value="MFC6758475.1"/>
    <property type="molecule type" value="Genomic_DNA"/>
</dbReference>
<sequence length="120" mass="13234">MLEHIQPTSQNLIAVKAIGKIEDADYKTVLTPAVDKMVAEQGKARLVLEIGPEFEGFTAHAALDDAALGLEHWCDFEKIALVTDHAWIKGTVRAFAPFMPAQVKFFDLTRRAEALAWAAN</sequence>
<evidence type="ECO:0000313" key="1">
    <source>
        <dbReference type="EMBL" id="MFC6758475.1"/>
    </source>
</evidence>
<gene>
    <name evidence="1" type="ORF">ACFQFQ_01485</name>
</gene>
<dbReference type="SUPFAM" id="SSF52091">
    <property type="entry name" value="SpoIIaa-like"/>
    <property type="match status" value="1"/>
</dbReference>